<feature type="domain" description="EccD-like transmembrane" evidence="3">
    <location>
        <begin position="175"/>
        <end position="526"/>
    </location>
</feature>
<organism evidence="4 5">
    <name type="scientific">Phycicoccus duodecadis</name>
    <dbReference type="NCBI Taxonomy" id="173053"/>
    <lineage>
        <taxon>Bacteria</taxon>
        <taxon>Bacillati</taxon>
        <taxon>Actinomycetota</taxon>
        <taxon>Actinomycetes</taxon>
        <taxon>Micrococcales</taxon>
        <taxon>Intrasporangiaceae</taxon>
        <taxon>Phycicoccus</taxon>
    </lineage>
</organism>
<feature type="transmembrane region" description="Helical" evidence="2">
    <location>
        <begin position="502"/>
        <end position="521"/>
    </location>
</feature>
<dbReference type="InterPro" id="IPR044049">
    <property type="entry name" value="EccD_transm"/>
</dbReference>
<sequence length="530" mass="53622">MDGMDGPTQQLTLVADERRYDLVVPVGTRVTEVLAVLGISSSATPSSVATAAGHVYGPQDRIGEDLPTGAVLTVVRTTTHRLHRGVVSLDRSSSAPGARTSAPAWAGGSRSPRPADDEPGVSLVDESTRRRDDTDDDATVSRAALHAGRRRGRGPRPGRSRPARALGGDTVPAVVAGTSLVSLVAGVLAAAEPAGASGALLDSVPVRWGAAAVLLVAAVVAALLTTARRPGTGVVRLVGVPALAVSAGLVAPLHDSPARVGVTIALAAALGAVVMALASSDGSTADRAERTAMACLGGVAVVVAASVMWGRPLAAAAAVLLGLAPVVIRALPSASLDVDPTQLVDTDRLSTTVWSVRERHAGRRRRVTGLDVRGRVAAARSVVSVGTAYLALLAAGAGWVLALTPPLSTIAPWARWLAPVVGALAFGYQARHVRDRLARFAMLAAAASLTASASVAVVGWDGGWLWPVVAAALVLGVVAVVAAVALAGGWASPRMSRLADRLEALAVVLVLPCAVLAAGTVEALRRLTSG</sequence>
<feature type="transmembrane region" description="Helical" evidence="2">
    <location>
        <begin position="166"/>
        <end position="188"/>
    </location>
</feature>
<keyword evidence="2" id="KW-0472">Membrane</keyword>
<gene>
    <name evidence="4" type="ORF">ATL31_2907</name>
</gene>
<feature type="compositionally biased region" description="Basic residues" evidence="1">
    <location>
        <begin position="147"/>
        <end position="162"/>
    </location>
</feature>
<keyword evidence="5" id="KW-1185">Reference proteome</keyword>
<accession>A0A2N3YMH6</accession>
<feature type="transmembrane region" description="Helical" evidence="2">
    <location>
        <begin position="234"/>
        <end position="254"/>
    </location>
</feature>
<reference evidence="4 5" key="1">
    <citation type="submission" date="2017-12" db="EMBL/GenBank/DDBJ databases">
        <title>Sequencing the genomes of 1000 Actinobacteria strains.</title>
        <authorList>
            <person name="Klenk H.-P."/>
        </authorList>
    </citation>
    <scope>NUCLEOTIDE SEQUENCE [LARGE SCALE GENOMIC DNA]</scope>
    <source>
        <strain evidence="4 5">DSM 12806</strain>
    </source>
</reference>
<dbReference type="Proteomes" id="UP000233781">
    <property type="component" value="Unassembled WGS sequence"/>
</dbReference>
<feature type="transmembrane region" description="Helical" evidence="2">
    <location>
        <begin position="382"/>
        <end position="404"/>
    </location>
</feature>
<evidence type="ECO:0000256" key="2">
    <source>
        <dbReference type="SAM" id="Phobius"/>
    </source>
</evidence>
<proteinExistence type="predicted"/>
<evidence type="ECO:0000313" key="4">
    <source>
        <dbReference type="EMBL" id="PKW28052.1"/>
    </source>
</evidence>
<evidence type="ECO:0000259" key="3">
    <source>
        <dbReference type="Pfam" id="PF19053"/>
    </source>
</evidence>
<evidence type="ECO:0000313" key="5">
    <source>
        <dbReference type="Proteomes" id="UP000233781"/>
    </source>
</evidence>
<keyword evidence="2" id="KW-1133">Transmembrane helix</keyword>
<feature type="transmembrane region" description="Helical" evidence="2">
    <location>
        <begin position="208"/>
        <end position="227"/>
    </location>
</feature>
<feature type="transmembrane region" description="Helical" evidence="2">
    <location>
        <begin position="440"/>
        <end position="458"/>
    </location>
</feature>
<feature type="transmembrane region" description="Helical" evidence="2">
    <location>
        <begin position="410"/>
        <end position="428"/>
    </location>
</feature>
<protein>
    <recommendedName>
        <fullName evidence="3">EccD-like transmembrane domain-containing protein</fullName>
    </recommendedName>
</protein>
<name>A0A2N3YMH6_9MICO</name>
<keyword evidence="2" id="KW-0812">Transmembrane</keyword>
<feature type="transmembrane region" description="Helical" evidence="2">
    <location>
        <begin position="315"/>
        <end position="332"/>
    </location>
</feature>
<dbReference type="AlphaFoldDB" id="A0A2N3YMH6"/>
<feature type="transmembrane region" description="Helical" evidence="2">
    <location>
        <begin position="464"/>
        <end position="490"/>
    </location>
</feature>
<evidence type="ECO:0000256" key="1">
    <source>
        <dbReference type="SAM" id="MobiDB-lite"/>
    </source>
</evidence>
<dbReference type="Pfam" id="PF19053">
    <property type="entry name" value="EccD"/>
    <property type="match status" value="1"/>
</dbReference>
<feature type="region of interest" description="Disordered" evidence="1">
    <location>
        <begin position="85"/>
        <end position="167"/>
    </location>
</feature>
<comment type="caution">
    <text evidence="4">The sequence shown here is derived from an EMBL/GenBank/DDBJ whole genome shotgun (WGS) entry which is preliminary data.</text>
</comment>
<dbReference type="EMBL" id="PJNE01000001">
    <property type="protein sequence ID" value="PKW28052.1"/>
    <property type="molecule type" value="Genomic_DNA"/>
</dbReference>
<feature type="transmembrane region" description="Helical" evidence="2">
    <location>
        <begin position="291"/>
        <end position="309"/>
    </location>
</feature>
<feature type="transmembrane region" description="Helical" evidence="2">
    <location>
        <begin position="260"/>
        <end position="279"/>
    </location>
</feature>